<evidence type="ECO:0000313" key="1">
    <source>
        <dbReference type="EMBL" id="MPC12669.1"/>
    </source>
</evidence>
<dbReference type="EMBL" id="VSRR010000230">
    <property type="protein sequence ID" value="MPC12669.1"/>
    <property type="molecule type" value="Genomic_DNA"/>
</dbReference>
<dbReference type="Gene3D" id="2.40.128.20">
    <property type="match status" value="1"/>
</dbReference>
<dbReference type="SUPFAM" id="SSF50814">
    <property type="entry name" value="Lipocalins"/>
    <property type="match status" value="1"/>
</dbReference>
<sequence>MAPRRTPLRRIDLAGRFTQSIGSLNQSCTIARIPADRIARLEQAKPQLEVSQNGNDLIVKTIAGDKDFTNTITLGKDSKAGLPGGIEYTLNMNLSGSTLTGTFTMAGKSGNATVEFTPAGITQTMTCCGKTAKRVYTRQ</sequence>
<dbReference type="Proteomes" id="UP000324222">
    <property type="component" value="Unassembled WGS sequence"/>
</dbReference>
<name>A0A5B7CT68_PORTR</name>
<keyword evidence="2" id="KW-1185">Reference proteome</keyword>
<comment type="caution">
    <text evidence="1">The sequence shown here is derived from an EMBL/GenBank/DDBJ whole genome shotgun (WGS) entry which is preliminary data.</text>
</comment>
<protein>
    <submittedName>
        <fullName evidence="1">Uncharacterized protein</fullName>
    </submittedName>
</protein>
<gene>
    <name evidence="1" type="ORF">E2C01_005373</name>
</gene>
<evidence type="ECO:0000313" key="2">
    <source>
        <dbReference type="Proteomes" id="UP000324222"/>
    </source>
</evidence>
<dbReference type="InterPro" id="IPR012674">
    <property type="entry name" value="Calycin"/>
</dbReference>
<organism evidence="1 2">
    <name type="scientific">Portunus trituberculatus</name>
    <name type="common">Swimming crab</name>
    <name type="synonym">Neptunus trituberculatus</name>
    <dbReference type="NCBI Taxonomy" id="210409"/>
    <lineage>
        <taxon>Eukaryota</taxon>
        <taxon>Metazoa</taxon>
        <taxon>Ecdysozoa</taxon>
        <taxon>Arthropoda</taxon>
        <taxon>Crustacea</taxon>
        <taxon>Multicrustacea</taxon>
        <taxon>Malacostraca</taxon>
        <taxon>Eumalacostraca</taxon>
        <taxon>Eucarida</taxon>
        <taxon>Decapoda</taxon>
        <taxon>Pleocyemata</taxon>
        <taxon>Brachyura</taxon>
        <taxon>Eubrachyura</taxon>
        <taxon>Portunoidea</taxon>
        <taxon>Portunidae</taxon>
        <taxon>Portuninae</taxon>
        <taxon>Portunus</taxon>
    </lineage>
</organism>
<proteinExistence type="predicted"/>
<accession>A0A5B7CT68</accession>
<dbReference type="AlphaFoldDB" id="A0A5B7CT68"/>
<reference evidence="1 2" key="1">
    <citation type="submission" date="2019-05" db="EMBL/GenBank/DDBJ databases">
        <title>Another draft genome of Portunus trituberculatus and its Hox gene families provides insights of decapod evolution.</title>
        <authorList>
            <person name="Jeong J.-H."/>
            <person name="Song I."/>
            <person name="Kim S."/>
            <person name="Choi T."/>
            <person name="Kim D."/>
            <person name="Ryu S."/>
            <person name="Kim W."/>
        </authorList>
    </citation>
    <scope>NUCLEOTIDE SEQUENCE [LARGE SCALE GENOMIC DNA]</scope>
    <source>
        <tissue evidence="1">Muscle</tissue>
    </source>
</reference>